<sequence>MKKSNKMIISFACTVALLLPFVPAHAQTDTTPTRKPPSGNFCGPDDKNPNGNQGRDIKYFKPEKEISSPPSRFLTPNLFDKYTFQREARACWVPTTIESYYNSLSVPVNYKFTSKATRSTTFDVGVSANFHEAFSASMGYSAQNTVEKSSEFSVSVKPHTGVKLEASPSVMVITGKWSYLTGSQQVQAYYPTHITWLTSRK</sequence>
<dbReference type="OrthoDB" id="9845902at2"/>
<dbReference type="RefSeq" id="WP_131847440.1">
    <property type="nucleotide sequence ID" value="NZ_SLXV01000002.1"/>
</dbReference>
<proteinExistence type="predicted"/>
<feature type="region of interest" description="Disordered" evidence="1">
    <location>
        <begin position="28"/>
        <end position="56"/>
    </location>
</feature>
<evidence type="ECO:0000256" key="2">
    <source>
        <dbReference type="SAM" id="SignalP"/>
    </source>
</evidence>
<feature type="signal peptide" evidence="2">
    <location>
        <begin position="1"/>
        <end position="26"/>
    </location>
</feature>
<organism evidence="3 4">
    <name type="scientific">Baia soyae</name>
    <dbReference type="NCBI Taxonomy" id="1544746"/>
    <lineage>
        <taxon>Bacteria</taxon>
        <taxon>Bacillati</taxon>
        <taxon>Bacillota</taxon>
        <taxon>Bacilli</taxon>
        <taxon>Bacillales</taxon>
        <taxon>Thermoactinomycetaceae</taxon>
        <taxon>Baia</taxon>
    </lineage>
</organism>
<evidence type="ECO:0000313" key="3">
    <source>
        <dbReference type="EMBL" id="TCP70375.1"/>
    </source>
</evidence>
<dbReference type="EMBL" id="SLXV01000002">
    <property type="protein sequence ID" value="TCP70375.1"/>
    <property type="molecule type" value="Genomic_DNA"/>
</dbReference>
<feature type="chain" id="PRO_5020555687" evidence="2">
    <location>
        <begin position="27"/>
        <end position="201"/>
    </location>
</feature>
<reference evidence="3 4" key="1">
    <citation type="submission" date="2019-03" db="EMBL/GenBank/DDBJ databases">
        <title>Genomic Encyclopedia of Type Strains, Phase IV (KMG-IV): sequencing the most valuable type-strain genomes for metagenomic binning, comparative biology and taxonomic classification.</title>
        <authorList>
            <person name="Goeker M."/>
        </authorList>
    </citation>
    <scope>NUCLEOTIDE SEQUENCE [LARGE SCALE GENOMIC DNA]</scope>
    <source>
        <strain evidence="3 4">DSM 46831</strain>
    </source>
</reference>
<dbReference type="AlphaFoldDB" id="A0A4R2RZF0"/>
<dbReference type="Proteomes" id="UP000294746">
    <property type="component" value="Unassembled WGS sequence"/>
</dbReference>
<accession>A0A4R2RZF0</accession>
<keyword evidence="4" id="KW-1185">Reference proteome</keyword>
<evidence type="ECO:0000313" key="4">
    <source>
        <dbReference type="Proteomes" id="UP000294746"/>
    </source>
</evidence>
<protein>
    <submittedName>
        <fullName evidence="3">Uncharacterized protein</fullName>
    </submittedName>
</protein>
<evidence type="ECO:0000256" key="1">
    <source>
        <dbReference type="SAM" id="MobiDB-lite"/>
    </source>
</evidence>
<name>A0A4R2RZF0_9BACL</name>
<gene>
    <name evidence="3" type="ORF">EDD57_10214</name>
</gene>
<comment type="caution">
    <text evidence="3">The sequence shown here is derived from an EMBL/GenBank/DDBJ whole genome shotgun (WGS) entry which is preliminary data.</text>
</comment>
<keyword evidence="2" id="KW-0732">Signal</keyword>